<proteinExistence type="predicted"/>
<keyword evidence="3" id="KW-1185">Reference proteome</keyword>
<sequence>MGLASDGEWKEWLKHDFDTYCKEYRALSREAQARLSLKGFCDLRWRRSGSQRRITPVDVFFDELTQEANVKVESPAFPPTRTFHAKPLGQEEEEVKEKEPLDGNKKGKGSLLIEKVSLSSNVCMHSEVTEKGIMEEELKEEGWFDLQLCMENSLRYVNPHKFSPFMLSLSKWGHGQFVQRSNLLDWVSNFMSTNGNTEFYMTSTSMGKHDLALRDPKERKKGFSLSPNDDLQIERFMAATKGKHFDLLYHHPLPSSYHIHHKYYANNKDKVKGVFKASVDHWQGNQHPIIFSPKESKSSKGVTPRYVAWKKGERLHNVHDEAAIKVENFLFFRFVPINYDAYSVVAFSWDYGKHNFSEELGKAWGSWTVKGLHPGRSFFMFQAFTCRQENDLLQQ</sequence>
<organism evidence="2 3">
    <name type="scientific">Taxus chinensis</name>
    <name type="common">Chinese yew</name>
    <name type="synonym">Taxus wallichiana var. chinensis</name>
    <dbReference type="NCBI Taxonomy" id="29808"/>
    <lineage>
        <taxon>Eukaryota</taxon>
        <taxon>Viridiplantae</taxon>
        <taxon>Streptophyta</taxon>
        <taxon>Embryophyta</taxon>
        <taxon>Tracheophyta</taxon>
        <taxon>Spermatophyta</taxon>
        <taxon>Pinopsida</taxon>
        <taxon>Pinidae</taxon>
        <taxon>Conifers II</taxon>
        <taxon>Cupressales</taxon>
        <taxon>Taxaceae</taxon>
        <taxon>Taxus</taxon>
    </lineage>
</organism>
<dbReference type="Proteomes" id="UP000824469">
    <property type="component" value="Unassembled WGS sequence"/>
</dbReference>
<reference evidence="2 3" key="1">
    <citation type="journal article" date="2021" name="Nat. Plants">
        <title>The Taxus genome provides insights into paclitaxel biosynthesis.</title>
        <authorList>
            <person name="Xiong X."/>
            <person name="Gou J."/>
            <person name="Liao Q."/>
            <person name="Li Y."/>
            <person name="Zhou Q."/>
            <person name="Bi G."/>
            <person name="Li C."/>
            <person name="Du R."/>
            <person name="Wang X."/>
            <person name="Sun T."/>
            <person name="Guo L."/>
            <person name="Liang H."/>
            <person name="Lu P."/>
            <person name="Wu Y."/>
            <person name="Zhang Z."/>
            <person name="Ro D.K."/>
            <person name="Shang Y."/>
            <person name="Huang S."/>
            <person name="Yan J."/>
        </authorList>
    </citation>
    <scope>NUCLEOTIDE SEQUENCE [LARGE SCALE GENOMIC DNA]</scope>
    <source>
        <strain evidence="2">Ta-2019</strain>
    </source>
</reference>
<evidence type="ECO:0000313" key="3">
    <source>
        <dbReference type="Proteomes" id="UP000824469"/>
    </source>
</evidence>
<feature type="region of interest" description="Disordered" evidence="1">
    <location>
        <begin position="81"/>
        <end position="105"/>
    </location>
</feature>
<feature type="non-terminal residue" evidence="2">
    <location>
        <position position="395"/>
    </location>
</feature>
<feature type="compositionally biased region" description="Basic and acidic residues" evidence="1">
    <location>
        <begin position="95"/>
        <end position="105"/>
    </location>
</feature>
<gene>
    <name evidence="2" type="ORF">KI387_002031</name>
</gene>
<dbReference type="EMBL" id="JAHRHJ020000001">
    <property type="protein sequence ID" value="KAH9329923.1"/>
    <property type="molecule type" value="Genomic_DNA"/>
</dbReference>
<name>A0AA38GX82_TAXCH</name>
<protein>
    <submittedName>
        <fullName evidence="2">Uncharacterized protein</fullName>
    </submittedName>
</protein>
<evidence type="ECO:0000256" key="1">
    <source>
        <dbReference type="SAM" id="MobiDB-lite"/>
    </source>
</evidence>
<accession>A0AA38GX82</accession>
<evidence type="ECO:0000313" key="2">
    <source>
        <dbReference type="EMBL" id="KAH9329923.1"/>
    </source>
</evidence>
<comment type="caution">
    <text evidence="2">The sequence shown here is derived from an EMBL/GenBank/DDBJ whole genome shotgun (WGS) entry which is preliminary data.</text>
</comment>
<dbReference type="AlphaFoldDB" id="A0AA38GX82"/>